<dbReference type="GO" id="GO:0009244">
    <property type="term" value="P:lipopolysaccharide core region biosynthetic process"/>
    <property type="evidence" value="ECO:0007669"/>
    <property type="project" value="TreeGrafter"/>
</dbReference>
<dbReference type="Proteomes" id="UP000194309">
    <property type="component" value="Chromosome"/>
</dbReference>
<dbReference type="OrthoDB" id="9760688at2"/>
<keyword evidence="1 3" id="KW-0328">Glycosyltransferase</keyword>
<organism evidence="3 4">
    <name type="scientific">Campylobacter devanensis</name>
    <dbReference type="NCBI Taxonomy" id="3161138"/>
    <lineage>
        <taxon>Bacteria</taxon>
        <taxon>Pseudomonadati</taxon>
        <taxon>Campylobacterota</taxon>
        <taxon>Epsilonproteobacteria</taxon>
        <taxon>Campylobacterales</taxon>
        <taxon>Campylobacteraceae</taxon>
        <taxon>Campylobacter</taxon>
    </lineage>
</organism>
<dbReference type="PANTHER" id="PTHR30160:SF1">
    <property type="entry name" value="LIPOPOLYSACCHARIDE 1,2-N-ACETYLGLUCOSAMINETRANSFERASE-RELATED"/>
    <property type="match status" value="1"/>
</dbReference>
<dbReference type="CDD" id="cd03789">
    <property type="entry name" value="GT9_LPS_heptosyltransferase"/>
    <property type="match status" value="1"/>
</dbReference>
<dbReference type="InterPro" id="IPR051199">
    <property type="entry name" value="LPS_LOS_Heptosyltrfase"/>
</dbReference>
<evidence type="ECO:0000256" key="2">
    <source>
        <dbReference type="ARBA" id="ARBA00022679"/>
    </source>
</evidence>
<sequence>MKILIIKFRFIGDVLLTTPLVANLKTHYPNASIHFALNQGTQAVIQNNPQIDKIHIYDRGTIKKSNIFKRIWLELKYALELRKEKFDIVINTETSDRGIFLAKFSGAKTIVSRKGTNQILNKLITHESKSNGHIVMQNLSAINALGKDIITTKVNLYFNNYDLNLPDYFIHIHPMARFDYKCLSNEAVAKIIDFCEIELDKRVVLTCDKNPNEISKMKNILSLCSSSPIVFMGNLSLDEVAFLSSKSKLYIGTDTAIMHMAAANDVPCIAIFGPSYTSAWGPWDNSKSKSLYQSKGGIQKMGIHTVIQNNLKCVPCGLEGCNNSGVSECLNSLDINWIKNEIKNHFITQSQQNLNK</sequence>
<dbReference type="AlphaFoldDB" id="A0A1X9SU33"/>
<proteinExistence type="predicted"/>
<dbReference type="KEGG" id="cdev:CIGN_1514"/>
<dbReference type="Pfam" id="PF01075">
    <property type="entry name" value="Glyco_transf_9"/>
    <property type="match status" value="1"/>
</dbReference>
<evidence type="ECO:0000256" key="1">
    <source>
        <dbReference type="ARBA" id="ARBA00022676"/>
    </source>
</evidence>
<reference evidence="3 4" key="1">
    <citation type="journal article" date="2017" name="Genome Biol. Evol.">
        <title>Comparative Genomic Analysis Identifies a Campylobacter Clade Deficient in Selenium Metabolism.</title>
        <authorList>
            <person name="Miller W.G."/>
            <person name="Yee E."/>
            <person name="Lopes B.S."/>
            <person name="Chapman M.H."/>
            <person name="Huynh S."/>
            <person name="Bono J.L."/>
            <person name="Parker C.T."/>
            <person name="Strachan N.J.C."/>
            <person name="Forbes K.J."/>
        </authorList>
    </citation>
    <scope>NUCLEOTIDE SEQUENCE [LARGE SCALE GENOMIC DNA]</scope>
    <source>
        <strain evidence="3 4">NCTC 13003</strain>
    </source>
</reference>
<accession>A0A1X9SU33</accession>
<dbReference type="SUPFAM" id="SSF53756">
    <property type="entry name" value="UDP-Glycosyltransferase/glycogen phosphorylase"/>
    <property type="match status" value="1"/>
</dbReference>
<name>A0A1X9SU33_9BACT</name>
<dbReference type="PANTHER" id="PTHR30160">
    <property type="entry name" value="TETRAACYLDISACCHARIDE 4'-KINASE-RELATED"/>
    <property type="match status" value="1"/>
</dbReference>
<dbReference type="Gene3D" id="3.40.50.2000">
    <property type="entry name" value="Glycogen Phosphorylase B"/>
    <property type="match status" value="2"/>
</dbReference>
<keyword evidence="2 3" id="KW-0808">Transferase</keyword>
<dbReference type="GO" id="GO:0008713">
    <property type="term" value="F:ADP-heptose-lipopolysaccharide heptosyltransferase activity"/>
    <property type="evidence" value="ECO:0007669"/>
    <property type="project" value="TreeGrafter"/>
</dbReference>
<dbReference type="GO" id="GO:0005829">
    <property type="term" value="C:cytosol"/>
    <property type="evidence" value="ECO:0007669"/>
    <property type="project" value="TreeGrafter"/>
</dbReference>
<evidence type="ECO:0000313" key="4">
    <source>
        <dbReference type="Proteomes" id="UP000194309"/>
    </source>
</evidence>
<accession>A0A381DB78</accession>
<keyword evidence="4" id="KW-1185">Reference proteome</keyword>
<evidence type="ECO:0000313" key="3">
    <source>
        <dbReference type="EMBL" id="ARQ99754.1"/>
    </source>
</evidence>
<gene>
    <name evidence="3" type="primary">waaQ</name>
    <name evidence="3" type="ORF">CIGN_1514</name>
</gene>
<dbReference type="EC" id="2.4.-.-" evidence="3"/>
<dbReference type="STRING" id="1660064.CIGN_1514"/>
<dbReference type="EMBL" id="CP018788">
    <property type="protein sequence ID" value="ARQ99754.1"/>
    <property type="molecule type" value="Genomic_DNA"/>
</dbReference>
<protein>
    <submittedName>
        <fullName evidence="3">Heptosyltransferase III</fullName>
        <ecNumber evidence="3">2.4.-.-</ecNumber>
    </submittedName>
</protein>
<dbReference type="InterPro" id="IPR002201">
    <property type="entry name" value="Glyco_trans_9"/>
</dbReference>